<dbReference type="InterPro" id="IPR036628">
    <property type="entry name" value="Clp_N_dom_sf"/>
</dbReference>
<dbReference type="FunFam" id="3.40.50.300:FF:000010">
    <property type="entry name" value="Chaperone clpB 1, putative"/>
    <property type="match status" value="1"/>
</dbReference>
<dbReference type="InterPro" id="IPR003959">
    <property type="entry name" value="ATPase_AAA_core"/>
</dbReference>
<dbReference type="CDD" id="cd19499">
    <property type="entry name" value="RecA-like_ClpB_Hsp104-like"/>
    <property type="match status" value="1"/>
</dbReference>
<dbReference type="FunFam" id="3.40.50.300:FF:000025">
    <property type="entry name" value="ATP-dependent Clp protease subunit"/>
    <property type="match status" value="1"/>
</dbReference>
<keyword evidence="7" id="KW-0175">Coiled coil</keyword>
<keyword evidence="8" id="KW-0732">Signal</keyword>
<name>W7TJM3_9STRA</name>
<dbReference type="Gene3D" id="1.10.1780.10">
    <property type="entry name" value="Clp, N-terminal domain"/>
    <property type="match status" value="1"/>
</dbReference>
<feature type="signal peptide" evidence="8">
    <location>
        <begin position="1"/>
        <end position="40"/>
    </location>
</feature>
<dbReference type="Proteomes" id="UP000019335">
    <property type="component" value="Chromosome 9"/>
</dbReference>
<evidence type="ECO:0000256" key="5">
    <source>
        <dbReference type="ARBA" id="ARBA00023186"/>
    </source>
</evidence>
<feature type="coiled-coil region" evidence="7">
    <location>
        <begin position="464"/>
        <end position="546"/>
    </location>
</feature>
<dbReference type="CDD" id="cd00009">
    <property type="entry name" value="AAA"/>
    <property type="match status" value="1"/>
</dbReference>
<dbReference type="SMART" id="SM00382">
    <property type="entry name" value="AAA"/>
    <property type="match status" value="2"/>
</dbReference>
<dbReference type="Pfam" id="PF02861">
    <property type="entry name" value="Clp_N"/>
    <property type="match status" value="1"/>
</dbReference>
<evidence type="ECO:0000313" key="11">
    <source>
        <dbReference type="Proteomes" id="UP000019335"/>
    </source>
</evidence>
<dbReference type="InterPro" id="IPR041546">
    <property type="entry name" value="ClpA/ClpB_AAA_lid"/>
</dbReference>
<sequence length="962" mass="106054">MRTGFVPRKGTMQTCKRPRTPRRLCISVLLGSLLLTTVAAASHQLSNVFQNVDFTKGSLDVLERAIATAKDKANPQVSPLHLAASLFDEDAEHKGGLGGQLVEKANVPLASLRRSLATAIAKEHPSQTPAPSQLSISRELHALVRSAEKLRDEAGDSYVGVHHLLQALALDGKAGRVLKDQGLTLSKVKAVVAALRKGRRTESTEGEGNFENLTKYGRDLIEAAEKGKLDPVVGRDAEIRRVVEVLSRRTKNNPVLLGEPGVGKTAIVEGLALRILNGDVPKALEGNKVISLDMGSLIAGAKYQGEFEERLKAVLDEIARAEGKVILFIDEIHTVIGAGATSGAMDASNLLKPMLARGELRCIGATTLGEYKKYIEKDAAFERRFQPVFVAEPSVEDTISILRGLRDRYETHHGVRILDAALVEAARLSHRYVSGRKLPDKAIDLMDEACANVRVDLDSRPQALDQVERKVLQLEVEAAALAKEESTDRASAARLGEVRRELELLRETRTALEGEYLKAQELLQELTDLRREIEDVEWAIGENERKFRVEKAAELKYTELPKLQERYGGKLEILKKSSNLLQDFVGPEQIASVVSRWTGIPVAKLNQGERDRVRGLEGRLKAHVIGQNAAVKAVANAILRSRAGLSASSRPIGSFLFLGPTGVGKTHVAKQLARELFDDEKAMHRCDMSEYMEQHTVARLIGSPPGYIGHEEGGQLTEAVRRRPYSVILFDEVEKAHRSVLNVLLQILDDGRLTDGKGRTVDFTNTVIIMTSNVAADVILRDVHEHDKLSSKGMKALQDRLRQHFLPEFLNRIDDTVVFQPLSRDTLKSILAHQLSEATSMLQVADTNITVALGDSAKEYLLRKGYDVANGARPLRRLIERVVVTELSRLIVGGDLLPNSQVEVAMERTKGKKDRFKYTVRGGEAAVVGAKLEGAVFWQDLDELLPHDDVEEENDEGYNEEL</sequence>
<dbReference type="InterPro" id="IPR050130">
    <property type="entry name" value="ClpA_ClpB"/>
</dbReference>
<dbReference type="SUPFAM" id="SSF52540">
    <property type="entry name" value="P-loop containing nucleoside triphosphate hydrolases"/>
    <property type="match status" value="2"/>
</dbReference>
<dbReference type="GO" id="GO:0016887">
    <property type="term" value="F:ATP hydrolysis activity"/>
    <property type="evidence" value="ECO:0007669"/>
    <property type="project" value="InterPro"/>
</dbReference>
<keyword evidence="3" id="KW-0547">Nucleotide-binding</keyword>
<reference evidence="10 11" key="1">
    <citation type="journal article" date="2014" name="Mol. Plant">
        <title>Chromosome Scale Genome Assembly and Transcriptome Profiling of Nannochloropsis gaditana in Nitrogen Depletion.</title>
        <authorList>
            <person name="Corteggiani Carpinelli E."/>
            <person name="Telatin A."/>
            <person name="Vitulo N."/>
            <person name="Forcato C."/>
            <person name="D'Angelo M."/>
            <person name="Schiavon R."/>
            <person name="Vezzi A."/>
            <person name="Giacometti G.M."/>
            <person name="Morosinotto T."/>
            <person name="Valle G."/>
        </authorList>
    </citation>
    <scope>NUCLEOTIDE SEQUENCE [LARGE SCALE GENOMIC DNA]</scope>
    <source>
        <strain evidence="10 11">B-31</strain>
    </source>
</reference>
<dbReference type="PRINTS" id="PR00300">
    <property type="entry name" value="CLPPROTEASEA"/>
</dbReference>
<evidence type="ECO:0000256" key="1">
    <source>
        <dbReference type="ARBA" id="ARBA00008675"/>
    </source>
</evidence>
<feature type="domain" description="Clp R" evidence="9">
    <location>
        <begin position="49"/>
        <end position="198"/>
    </location>
</feature>
<accession>W7TJM3</accession>
<dbReference type="PANTHER" id="PTHR11638">
    <property type="entry name" value="ATP-DEPENDENT CLP PROTEASE"/>
    <property type="match status" value="1"/>
</dbReference>
<organism evidence="10 11">
    <name type="scientific">Nannochloropsis gaditana</name>
    <dbReference type="NCBI Taxonomy" id="72520"/>
    <lineage>
        <taxon>Eukaryota</taxon>
        <taxon>Sar</taxon>
        <taxon>Stramenopiles</taxon>
        <taxon>Ochrophyta</taxon>
        <taxon>Eustigmatophyceae</taxon>
        <taxon>Eustigmatales</taxon>
        <taxon>Monodopsidaceae</taxon>
        <taxon>Nannochloropsis</taxon>
    </lineage>
</organism>
<evidence type="ECO:0000256" key="7">
    <source>
        <dbReference type="SAM" id="Coils"/>
    </source>
</evidence>
<dbReference type="Pfam" id="PF07724">
    <property type="entry name" value="AAA_2"/>
    <property type="match status" value="1"/>
</dbReference>
<evidence type="ECO:0000256" key="3">
    <source>
        <dbReference type="ARBA" id="ARBA00022741"/>
    </source>
</evidence>
<dbReference type="FunFam" id="3.40.50.300:FF:000120">
    <property type="entry name" value="ATP-dependent chaperone ClpB"/>
    <property type="match status" value="1"/>
</dbReference>
<feature type="chain" id="PRO_5004904322" evidence="8">
    <location>
        <begin position="41"/>
        <end position="962"/>
    </location>
</feature>
<keyword evidence="2 6" id="KW-0677">Repeat</keyword>
<dbReference type="GO" id="GO:0034605">
    <property type="term" value="P:cellular response to heat"/>
    <property type="evidence" value="ECO:0007669"/>
    <property type="project" value="TreeGrafter"/>
</dbReference>
<dbReference type="InterPro" id="IPR018368">
    <property type="entry name" value="ClpA/B_CS1"/>
</dbReference>
<dbReference type="InterPro" id="IPR003593">
    <property type="entry name" value="AAA+_ATPase"/>
</dbReference>
<gene>
    <name evidence="10" type="ORF">Naga_100093g15</name>
</gene>
<evidence type="ECO:0000259" key="9">
    <source>
        <dbReference type="PROSITE" id="PS51903"/>
    </source>
</evidence>
<dbReference type="Gene3D" id="3.40.50.300">
    <property type="entry name" value="P-loop containing nucleotide triphosphate hydrolases"/>
    <property type="match status" value="3"/>
</dbReference>
<dbReference type="GO" id="GO:0005524">
    <property type="term" value="F:ATP binding"/>
    <property type="evidence" value="ECO:0007669"/>
    <property type="project" value="UniProtKB-KW"/>
</dbReference>
<dbReference type="PROSITE" id="PS51903">
    <property type="entry name" value="CLP_R"/>
    <property type="match status" value="1"/>
</dbReference>
<evidence type="ECO:0000256" key="8">
    <source>
        <dbReference type="SAM" id="SignalP"/>
    </source>
</evidence>
<keyword evidence="5" id="KW-0143">Chaperone</keyword>
<dbReference type="InterPro" id="IPR027417">
    <property type="entry name" value="P-loop_NTPase"/>
</dbReference>
<dbReference type="InterPro" id="IPR019489">
    <property type="entry name" value="Clp_ATPase_C"/>
</dbReference>
<dbReference type="PROSITE" id="PS00870">
    <property type="entry name" value="CLPAB_1"/>
    <property type="match status" value="1"/>
</dbReference>
<dbReference type="EMBL" id="AZIL01000691">
    <property type="protein sequence ID" value="EWM26312.1"/>
    <property type="molecule type" value="Genomic_DNA"/>
</dbReference>
<evidence type="ECO:0000256" key="4">
    <source>
        <dbReference type="ARBA" id="ARBA00022840"/>
    </source>
</evidence>
<comment type="similarity">
    <text evidence="1">Belongs to the ClpA/ClpB family.</text>
</comment>
<keyword evidence="4" id="KW-0067">ATP-binding</keyword>
<keyword evidence="11" id="KW-1185">Reference proteome</keyword>
<evidence type="ECO:0000313" key="10">
    <source>
        <dbReference type="EMBL" id="EWM26312.1"/>
    </source>
</evidence>
<dbReference type="OrthoDB" id="47330at2759"/>
<dbReference type="InterPro" id="IPR004176">
    <property type="entry name" value="Clp_R_N"/>
</dbReference>
<evidence type="ECO:0000256" key="2">
    <source>
        <dbReference type="ARBA" id="ARBA00022737"/>
    </source>
</evidence>
<dbReference type="Pfam" id="PF10431">
    <property type="entry name" value="ClpB_D2-small"/>
    <property type="match status" value="1"/>
</dbReference>
<comment type="caution">
    <text evidence="10">The sequence shown here is derived from an EMBL/GenBank/DDBJ whole genome shotgun (WGS) entry which is preliminary data.</text>
</comment>
<dbReference type="InterPro" id="IPR001270">
    <property type="entry name" value="ClpA/B"/>
</dbReference>
<dbReference type="Gene3D" id="1.10.8.60">
    <property type="match status" value="1"/>
</dbReference>
<proteinExistence type="inferred from homology"/>
<dbReference type="Pfam" id="PF00004">
    <property type="entry name" value="AAA"/>
    <property type="match status" value="1"/>
</dbReference>
<dbReference type="PANTHER" id="PTHR11638:SF18">
    <property type="entry name" value="HEAT SHOCK PROTEIN 104"/>
    <property type="match status" value="1"/>
</dbReference>
<dbReference type="GO" id="GO:0005737">
    <property type="term" value="C:cytoplasm"/>
    <property type="evidence" value="ECO:0007669"/>
    <property type="project" value="TreeGrafter"/>
</dbReference>
<dbReference type="SMART" id="SM01086">
    <property type="entry name" value="ClpB_D2-small"/>
    <property type="match status" value="1"/>
</dbReference>
<dbReference type="AlphaFoldDB" id="W7TJM3"/>
<dbReference type="Pfam" id="PF17871">
    <property type="entry name" value="AAA_lid_9"/>
    <property type="match status" value="1"/>
</dbReference>
<protein>
    <submittedName>
        <fullName evidence="10">ClpB chaperone, Hsp100 family</fullName>
    </submittedName>
</protein>
<evidence type="ECO:0000256" key="6">
    <source>
        <dbReference type="PROSITE-ProRule" id="PRU01251"/>
    </source>
</evidence>
<dbReference type="SUPFAM" id="SSF81923">
    <property type="entry name" value="Double Clp-N motif"/>
    <property type="match status" value="1"/>
</dbReference>